<comment type="caution">
    <text evidence="7">The sequence shown here is derived from an EMBL/GenBank/DDBJ whole genome shotgun (WGS) entry which is preliminary data.</text>
</comment>
<dbReference type="InterPro" id="IPR049453">
    <property type="entry name" value="Memb_transporter_dom"/>
</dbReference>
<keyword evidence="3 5" id="KW-1133">Transmembrane helix</keyword>
<evidence type="ECO:0000256" key="4">
    <source>
        <dbReference type="ARBA" id="ARBA00023136"/>
    </source>
</evidence>
<feature type="transmembrane region" description="Helical" evidence="5">
    <location>
        <begin position="45"/>
        <end position="61"/>
    </location>
</feature>
<evidence type="ECO:0000313" key="8">
    <source>
        <dbReference type="Proteomes" id="UP000636458"/>
    </source>
</evidence>
<feature type="domain" description="Integral membrane bound transporter" evidence="6">
    <location>
        <begin position="209"/>
        <end position="335"/>
    </location>
</feature>
<sequence length="349" mass="35994">MSIRDDLRSIVALRPAPPRWSIAIQAGLAIALPIALFTALGHEDLGLLASTGGFLALYLTSRSRRQRAAVLPLIGAVLLGSAAIGVLGSGAVWTSVVALLVLAAGASVLFLGFEVGPPGVLFPVLVGGVAGHLAGPIALGGSGLDGRIVLGAMVIGAVLAYLVVLLPLVLPSVRSRDSDIHDATAGPLRFRLDATTRLIVARVIIAAAIAAIIAVPLGLPRAYWVTLTVVAILQNGHRLRLTAVRAVHRVIGTLLGVGIFALVELLHPSGWVLVLVLGVLQFGIETIVLRNYGLALLLITPLALTISAQGATTPSVLIADRVVDTAVGGAIAMLVLLGSLLRRRVRAVR</sequence>
<feature type="transmembrane region" description="Helical" evidence="5">
    <location>
        <begin position="325"/>
        <end position="341"/>
    </location>
</feature>
<feature type="transmembrane region" description="Helical" evidence="5">
    <location>
        <begin position="20"/>
        <end position="39"/>
    </location>
</feature>
<dbReference type="RefSeq" id="WP_200555971.1">
    <property type="nucleotide sequence ID" value="NZ_JAEPES010000002.1"/>
</dbReference>
<evidence type="ECO:0000256" key="2">
    <source>
        <dbReference type="ARBA" id="ARBA00022692"/>
    </source>
</evidence>
<protein>
    <submittedName>
        <fullName evidence="7">FUSC family protein</fullName>
    </submittedName>
</protein>
<comment type="subcellular location">
    <subcellularLocation>
        <location evidence="1">Membrane</location>
        <topology evidence="1">Multi-pass membrane protein</topology>
    </subcellularLocation>
</comment>
<feature type="transmembrane region" description="Helical" evidence="5">
    <location>
        <begin position="296"/>
        <end position="319"/>
    </location>
</feature>
<name>A0A934W4K3_9MICO</name>
<feature type="transmembrane region" description="Helical" evidence="5">
    <location>
        <begin position="93"/>
        <end position="113"/>
    </location>
</feature>
<evidence type="ECO:0000259" key="6">
    <source>
        <dbReference type="Pfam" id="PF13515"/>
    </source>
</evidence>
<feature type="transmembrane region" description="Helical" evidence="5">
    <location>
        <begin position="148"/>
        <end position="170"/>
    </location>
</feature>
<proteinExistence type="predicted"/>
<keyword evidence="2 5" id="KW-0812">Transmembrane</keyword>
<organism evidence="7 8">
    <name type="scientific">Lacisediminihabitans changchengi</name>
    <dbReference type="NCBI Taxonomy" id="2787634"/>
    <lineage>
        <taxon>Bacteria</taxon>
        <taxon>Bacillati</taxon>
        <taxon>Actinomycetota</taxon>
        <taxon>Actinomycetes</taxon>
        <taxon>Micrococcales</taxon>
        <taxon>Microbacteriaceae</taxon>
        <taxon>Lacisediminihabitans</taxon>
    </lineage>
</organism>
<dbReference type="EMBL" id="JAEPES010000002">
    <property type="protein sequence ID" value="MBK4347580.1"/>
    <property type="molecule type" value="Genomic_DNA"/>
</dbReference>
<evidence type="ECO:0000313" key="7">
    <source>
        <dbReference type="EMBL" id="MBK4347580.1"/>
    </source>
</evidence>
<feature type="transmembrane region" description="Helical" evidence="5">
    <location>
        <begin position="120"/>
        <end position="142"/>
    </location>
</feature>
<keyword evidence="4 5" id="KW-0472">Membrane</keyword>
<reference evidence="7" key="1">
    <citation type="submission" date="2021-01" db="EMBL/GenBank/DDBJ databases">
        <title>Lacisediminihabitans sp. nov. strain G11-30, isolated from Antarctic Soil.</title>
        <authorList>
            <person name="Li J."/>
        </authorList>
    </citation>
    <scope>NUCLEOTIDE SEQUENCE</scope>
    <source>
        <strain evidence="7">G11-30</strain>
    </source>
</reference>
<feature type="transmembrane region" description="Helical" evidence="5">
    <location>
        <begin position="68"/>
        <end position="87"/>
    </location>
</feature>
<evidence type="ECO:0000256" key="3">
    <source>
        <dbReference type="ARBA" id="ARBA00022989"/>
    </source>
</evidence>
<feature type="transmembrane region" description="Helical" evidence="5">
    <location>
        <begin position="199"/>
        <end position="216"/>
    </location>
</feature>
<accession>A0A934W4K3</accession>
<dbReference type="Proteomes" id="UP000636458">
    <property type="component" value="Unassembled WGS sequence"/>
</dbReference>
<evidence type="ECO:0000256" key="1">
    <source>
        <dbReference type="ARBA" id="ARBA00004141"/>
    </source>
</evidence>
<dbReference type="Pfam" id="PF13515">
    <property type="entry name" value="FUSC_2"/>
    <property type="match status" value="1"/>
</dbReference>
<feature type="transmembrane region" description="Helical" evidence="5">
    <location>
        <begin position="269"/>
        <end position="289"/>
    </location>
</feature>
<dbReference type="GO" id="GO:0016020">
    <property type="term" value="C:membrane"/>
    <property type="evidence" value="ECO:0007669"/>
    <property type="project" value="UniProtKB-SubCell"/>
</dbReference>
<gene>
    <name evidence="7" type="ORF">IV501_08035</name>
</gene>
<keyword evidence="8" id="KW-1185">Reference proteome</keyword>
<evidence type="ECO:0000256" key="5">
    <source>
        <dbReference type="SAM" id="Phobius"/>
    </source>
</evidence>
<dbReference type="AlphaFoldDB" id="A0A934W4K3"/>